<dbReference type="GO" id="GO:0032259">
    <property type="term" value="P:methylation"/>
    <property type="evidence" value="ECO:0007669"/>
    <property type="project" value="UniProtKB-KW"/>
</dbReference>
<reference evidence="12 13" key="1">
    <citation type="journal article" date="2021" name="Elife">
        <title>Chloroplast acquisition without the gene transfer in kleptoplastic sea slugs, Plakobranchus ocellatus.</title>
        <authorList>
            <person name="Maeda T."/>
            <person name="Takahashi S."/>
            <person name="Yoshida T."/>
            <person name="Shimamura S."/>
            <person name="Takaki Y."/>
            <person name="Nagai Y."/>
            <person name="Toyoda A."/>
            <person name="Suzuki Y."/>
            <person name="Arimoto A."/>
            <person name="Ishii H."/>
            <person name="Satoh N."/>
            <person name="Nishiyama T."/>
            <person name="Hasebe M."/>
            <person name="Maruyama T."/>
            <person name="Minagawa J."/>
            <person name="Obokata J."/>
            <person name="Shigenobu S."/>
        </authorList>
    </citation>
    <scope>NUCLEOTIDE SEQUENCE [LARGE SCALE GENOMIC DNA]</scope>
</reference>
<evidence type="ECO:0000256" key="2">
    <source>
        <dbReference type="ARBA" id="ARBA00004746"/>
    </source>
</evidence>
<comment type="catalytic activity">
    <reaction evidence="1">
        <text>malonyl-[ACP] + S-adenosyl-L-methionine = malonyl-[ACP] methyl ester + S-adenosyl-L-homocysteine</text>
        <dbReference type="Rhea" id="RHEA:17105"/>
        <dbReference type="Rhea" id="RHEA-COMP:9623"/>
        <dbReference type="Rhea" id="RHEA-COMP:9954"/>
        <dbReference type="ChEBI" id="CHEBI:57856"/>
        <dbReference type="ChEBI" id="CHEBI:59789"/>
        <dbReference type="ChEBI" id="CHEBI:78449"/>
        <dbReference type="ChEBI" id="CHEBI:78845"/>
        <dbReference type="EC" id="2.1.1.197"/>
    </reaction>
</comment>
<dbReference type="Gene3D" id="3.40.50.150">
    <property type="entry name" value="Vaccinia Virus protein VP39"/>
    <property type="match status" value="1"/>
</dbReference>
<evidence type="ECO:0000256" key="1">
    <source>
        <dbReference type="ARBA" id="ARBA00000852"/>
    </source>
</evidence>
<dbReference type="EC" id="2.1.1.197" evidence="3"/>
<evidence type="ECO:0000256" key="7">
    <source>
        <dbReference type="ARBA" id="ARBA00022756"/>
    </source>
</evidence>
<dbReference type="Pfam" id="PF08241">
    <property type="entry name" value="Methyltransf_11"/>
    <property type="match status" value="1"/>
</dbReference>
<dbReference type="GO" id="GO:0008757">
    <property type="term" value="F:S-adenosylmethionine-dependent methyltransferase activity"/>
    <property type="evidence" value="ECO:0007669"/>
    <property type="project" value="InterPro"/>
</dbReference>
<accession>A0AAV4JX78</accession>
<dbReference type="SUPFAM" id="SSF53335">
    <property type="entry name" value="S-adenosyl-L-methionine-dependent methyltransferases"/>
    <property type="match status" value="1"/>
</dbReference>
<evidence type="ECO:0000256" key="5">
    <source>
        <dbReference type="ARBA" id="ARBA00022679"/>
    </source>
</evidence>
<protein>
    <recommendedName>
        <fullName evidence="8">Arginine-hydroxylase NDUFAF5, mitochondrial</fullName>
        <ecNumber evidence="3">2.1.1.197</ecNumber>
    </recommendedName>
    <alternativeName>
        <fullName evidence="9">NADH dehydrogenase [ubiquinone] 1 alpha subcomplex assembly factor 5</fullName>
    </alternativeName>
    <alternativeName>
        <fullName evidence="10">Putative methyltransferase NDUFAF5</fullName>
    </alternativeName>
</protein>
<keyword evidence="5" id="KW-0808">Transferase</keyword>
<evidence type="ECO:0000256" key="6">
    <source>
        <dbReference type="ARBA" id="ARBA00022691"/>
    </source>
</evidence>
<evidence type="ECO:0000256" key="8">
    <source>
        <dbReference type="ARBA" id="ARBA00040937"/>
    </source>
</evidence>
<dbReference type="InterPro" id="IPR013216">
    <property type="entry name" value="Methyltransf_11"/>
</dbReference>
<evidence type="ECO:0000313" key="12">
    <source>
        <dbReference type="EMBL" id="GFS26679.1"/>
    </source>
</evidence>
<feature type="domain" description="Methyltransferase type 11" evidence="11">
    <location>
        <begin position="56"/>
        <end position="151"/>
    </location>
</feature>
<gene>
    <name evidence="12" type="ORF">ElyMa_007061500</name>
</gene>
<dbReference type="EMBL" id="BMAT01014143">
    <property type="protein sequence ID" value="GFS26679.1"/>
    <property type="molecule type" value="Genomic_DNA"/>
</dbReference>
<evidence type="ECO:0000256" key="3">
    <source>
        <dbReference type="ARBA" id="ARBA00012327"/>
    </source>
</evidence>
<dbReference type="Proteomes" id="UP000762676">
    <property type="component" value="Unassembled WGS sequence"/>
</dbReference>
<dbReference type="NCBIfam" id="TIGR02072">
    <property type="entry name" value="BioC"/>
    <property type="match status" value="1"/>
</dbReference>
<keyword evidence="4" id="KW-0489">Methyltransferase</keyword>
<keyword evidence="6" id="KW-0949">S-adenosyl-L-methionine</keyword>
<proteinExistence type="inferred from homology"/>
<comment type="pathway">
    <text evidence="2">Cofactor biosynthesis; biotin biosynthesis.</text>
</comment>
<dbReference type="PANTHER" id="PTHR13090:SF1">
    <property type="entry name" value="ARGININE-HYDROXYLASE NDUFAF5, MITOCHONDRIAL"/>
    <property type="match status" value="1"/>
</dbReference>
<evidence type="ECO:0000313" key="13">
    <source>
        <dbReference type="Proteomes" id="UP000762676"/>
    </source>
</evidence>
<name>A0AAV4JX78_9GAST</name>
<keyword evidence="7" id="KW-0093">Biotin biosynthesis</keyword>
<dbReference type="InterPro" id="IPR050602">
    <property type="entry name" value="Malonyl-ACP_OMT"/>
</dbReference>
<dbReference type="CDD" id="cd02440">
    <property type="entry name" value="AdoMet_MTases"/>
    <property type="match status" value="1"/>
</dbReference>
<comment type="caution">
    <text evidence="12">The sequence shown here is derived from an EMBL/GenBank/DDBJ whole genome shotgun (WGS) entry which is preliminary data.</text>
</comment>
<dbReference type="GO" id="GO:0102130">
    <property type="term" value="F:malonyl-CoA methyltransferase activity"/>
    <property type="evidence" value="ECO:0007669"/>
    <property type="project" value="UniProtKB-EC"/>
</dbReference>
<dbReference type="InterPro" id="IPR011814">
    <property type="entry name" value="BioC"/>
</dbReference>
<evidence type="ECO:0000256" key="9">
    <source>
        <dbReference type="ARBA" id="ARBA00041833"/>
    </source>
</evidence>
<evidence type="ECO:0000259" key="11">
    <source>
        <dbReference type="Pfam" id="PF08241"/>
    </source>
</evidence>
<dbReference type="PANTHER" id="PTHR13090">
    <property type="entry name" value="ARGININE-HYDROXYLASE NDUFAF5, MITOCHONDRIAL"/>
    <property type="match status" value="1"/>
</dbReference>
<sequence length="270" mass="30137">MIQYKESALCPRHRQRIAENFSRAAKTYDSAATLQRIVARKAMLGLPSALELERVLDLGSGTGRQTMELQQRYPAAQVVGMDMAMGMLQHAQRELSEPAFSWCAGDIEALPFTSDCFDLVFSSLAIQWCESLTSVLQEVQRTLKPGGYFVFSSLASGSLMELAQAWRKVDGYSHINHYETLDVQTQQVAASGFESGSLKQQAEVLHYPDVNVLLKELRALGVNTVTEGARQGLMTRRRLLAFRDAYETLRVPAGLPLTYQVVYGVLRKPR</sequence>
<evidence type="ECO:0000256" key="4">
    <source>
        <dbReference type="ARBA" id="ARBA00022603"/>
    </source>
</evidence>
<dbReference type="HAMAP" id="MF_00835">
    <property type="entry name" value="BioC"/>
    <property type="match status" value="1"/>
</dbReference>
<evidence type="ECO:0000256" key="10">
    <source>
        <dbReference type="ARBA" id="ARBA00042549"/>
    </source>
</evidence>
<dbReference type="AlphaFoldDB" id="A0AAV4JX78"/>
<dbReference type="GO" id="GO:0009102">
    <property type="term" value="P:biotin biosynthetic process"/>
    <property type="evidence" value="ECO:0007669"/>
    <property type="project" value="UniProtKB-KW"/>
</dbReference>
<organism evidence="12 13">
    <name type="scientific">Elysia marginata</name>
    <dbReference type="NCBI Taxonomy" id="1093978"/>
    <lineage>
        <taxon>Eukaryota</taxon>
        <taxon>Metazoa</taxon>
        <taxon>Spiralia</taxon>
        <taxon>Lophotrochozoa</taxon>
        <taxon>Mollusca</taxon>
        <taxon>Gastropoda</taxon>
        <taxon>Heterobranchia</taxon>
        <taxon>Euthyneura</taxon>
        <taxon>Panpulmonata</taxon>
        <taxon>Sacoglossa</taxon>
        <taxon>Placobranchoidea</taxon>
        <taxon>Plakobranchidae</taxon>
        <taxon>Elysia</taxon>
    </lineage>
</organism>
<keyword evidence="13" id="KW-1185">Reference proteome</keyword>
<dbReference type="InterPro" id="IPR029063">
    <property type="entry name" value="SAM-dependent_MTases_sf"/>
</dbReference>
<dbReference type="GO" id="GO:0010340">
    <property type="term" value="F:carboxyl-O-methyltransferase activity"/>
    <property type="evidence" value="ECO:0007669"/>
    <property type="project" value="InterPro"/>
</dbReference>